<gene>
    <name evidence="2" type="ORF">ACFSDX_16015</name>
</gene>
<comment type="caution">
    <text evidence="2">The sequence shown here is derived from an EMBL/GenBank/DDBJ whole genome shotgun (WGS) entry which is preliminary data.</text>
</comment>
<organism evidence="2 3">
    <name type="scientific">Hymenobacter bucti</name>
    <dbReference type="NCBI Taxonomy" id="1844114"/>
    <lineage>
        <taxon>Bacteria</taxon>
        <taxon>Pseudomonadati</taxon>
        <taxon>Bacteroidota</taxon>
        <taxon>Cytophagia</taxon>
        <taxon>Cytophagales</taxon>
        <taxon>Hymenobacteraceae</taxon>
        <taxon>Hymenobacter</taxon>
    </lineage>
</organism>
<dbReference type="Gene3D" id="3.90.930.1">
    <property type="match status" value="1"/>
</dbReference>
<feature type="region of interest" description="Disordered" evidence="1">
    <location>
        <begin position="70"/>
        <end position="92"/>
    </location>
</feature>
<proteinExistence type="predicted"/>
<feature type="compositionally biased region" description="Pro residues" evidence="1">
    <location>
        <begin position="354"/>
        <end position="371"/>
    </location>
</feature>
<reference evidence="3" key="1">
    <citation type="journal article" date="2019" name="Int. J. Syst. Evol. Microbiol.">
        <title>The Global Catalogue of Microorganisms (GCM) 10K type strain sequencing project: providing services to taxonomists for standard genome sequencing and annotation.</title>
        <authorList>
            <consortium name="The Broad Institute Genomics Platform"/>
            <consortium name="The Broad Institute Genome Sequencing Center for Infectious Disease"/>
            <person name="Wu L."/>
            <person name="Ma J."/>
        </authorList>
    </citation>
    <scope>NUCLEOTIDE SEQUENCE [LARGE SCALE GENOMIC DNA]</scope>
    <source>
        <strain evidence="3">CGMCC 1.15795</strain>
    </source>
</reference>
<evidence type="ECO:0000313" key="3">
    <source>
        <dbReference type="Proteomes" id="UP001597197"/>
    </source>
</evidence>
<dbReference type="SUPFAM" id="SSF82185">
    <property type="entry name" value="Histone H3 K4-specific methyltransferase SET7/9 N-terminal domain"/>
    <property type="match status" value="1"/>
</dbReference>
<dbReference type="Proteomes" id="UP001597197">
    <property type="component" value="Unassembled WGS sequence"/>
</dbReference>
<accession>A0ABW4QX75</accession>
<dbReference type="PROSITE" id="PS51257">
    <property type="entry name" value="PROKAR_LIPOPROTEIN"/>
    <property type="match status" value="1"/>
</dbReference>
<evidence type="ECO:0000256" key="1">
    <source>
        <dbReference type="SAM" id="MobiDB-lite"/>
    </source>
</evidence>
<name>A0ABW4QX75_9BACT</name>
<feature type="compositionally biased region" description="Basic and acidic residues" evidence="1">
    <location>
        <begin position="70"/>
        <end position="87"/>
    </location>
</feature>
<feature type="compositionally biased region" description="Basic and acidic residues" evidence="1">
    <location>
        <begin position="304"/>
        <end position="327"/>
    </location>
</feature>
<dbReference type="RefSeq" id="WP_382315295.1">
    <property type="nucleotide sequence ID" value="NZ_JBHUFD010000005.1"/>
</dbReference>
<sequence>MMPLLRFGPRWAVLFVLLLAGACTRKTVSFNSKLDQPLLAGAPAPGDSLTTTGKKNPKLSIAGRKAVLTKEEERAAKESEKADQRKAKDSKKKKKLFLGERTKKGYYKTGTGKSQEIVIFYYLKTFKQPSAMAPAAFYYNPRKKKIFAANGELDPSTDKVLHGPFKRIRNKQVIESGYYALGTKHLRWERYDAKGGLTAKTHFEMGFPRDANISYYDGGNTMIKEVVPYVNGKLEGDYVKYTADGKREWSGHFENGRRVGEWTNYWDYKGYRHYVFQYGETGYEPEVAEPELIREYSHGGSPIFDKEKNLDKRGDADPDASKVDARRPGSHGVPTPRAPVRKAQERRPGYHPKTPVPTPPAVPASPTTPVP</sequence>
<feature type="region of interest" description="Disordered" evidence="1">
    <location>
        <begin position="298"/>
        <end position="371"/>
    </location>
</feature>
<evidence type="ECO:0000313" key="2">
    <source>
        <dbReference type="EMBL" id="MFD1873952.1"/>
    </source>
</evidence>
<protein>
    <submittedName>
        <fullName evidence="2">Toxin-antitoxin system YwqK family antitoxin</fullName>
    </submittedName>
</protein>
<dbReference type="EMBL" id="JBHUFD010000005">
    <property type="protein sequence ID" value="MFD1873952.1"/>
    <property type="molecule type" value="Genomic_DNA"/>
</dbReference>
<keyword evidence="3" id="KW-1185">Reference proteome</keyword>